<reference evidence="16" key="2">
    <citation type="submission" date="2025-05" db="UniProtKB">
        <authorList>
            <consortium name="EnsemblMetazoa"/>
        </authorList>
    </citation>
    <scope>IDENTIFICATION</scope>
</reference>
<evidence type="ECO:0000256" key="11">
    <source>
        <dbReference type="ARBA" id="ARBA00023004"/>
    </source>
</evidence>
<dbReference type="OrthoDB" id="2789670at2759"/>
<protein>
    <submittedName>
        <fullName evidence="18">Cytochrome P450 9e2-like</fullName>
    </submittedName>
</protein>
<sequence>MAALMLAFVLLCTFLYYSFFIKPMNYWKEKKVFHLSALGSFLRTVFSGKSFFDATLDLYRKYPSRRYFGNYTLLKPTLFVRDLDLIKAITIKDFEHFTDHFTFFQSDPILGNNLFELQGERWKDMRSTLSPAFTSAKMKGMYAFIEETAENFTKHLYDMNTEEIELKKEFTMFSNDVIATCAFGINCDSFNNENNDFFSMGTELITPSPRRKLRMFFSLMFPKIFKAIGIPIISQNILNFFKQIVIENMETREKHNIFRPDMIHLLMEAKKGRLKVETNKVDQDDGYAVVQESTIQKSIRKMEITDNIIAAQAILFVIGGLDTNSTTLALMSHQLAIHQDIQRRLQQEVDEVFKQCDGKLTYEEVLKMKYLDQVISEVLRRYPLGYAIMRKCVKDYKIESFKRSESTFILEKGASVTIPIVGIHMDPFLFPNPEKFDPERFSDENKKLIIPGSYMPFGSGPRNCIGSRFALLECKTVMVHLLRKFDIVPTKNTRNPLRFKKNITVSSKDGFWLGLRKRKP</sequence>
<keyword evidence="8" id="KW-0256">Endoplasmic reticulum</keyword>
<comment type="subcellular location">
    <subcellularLocation>
        <location evidence="4">Endoplasmic reticulum membrane</location>
        <topology evidence="4">Peripheral membrane protein</topology>
    </subcellularLocation>
    <subcellularLocation>
        <location evidence="3">Microsome membrane</location>
        <topology evidence="3">Peripheral membrane protein</topology>
    </subcellularLocation>
</comment>
<dbReference type="PROSITE" id="PS00086">
    <property type="entry name" value="CYTOCHROME_P450"/>
    <property type="match status" value="1"/>
</dbReference>
<feature type="binding site" description="axial binding residue" evidence="14">
    <location>
        <position position="464"/>
    </location>
    <ligand>
        <name>heme</name>
        <dbReference type="ChEBI" id="CHEBI:30413"/>
    </ligand>
    <ligandPart>
        <name>Fe</name>
        <dbReference type="ChEBI" id="CHEBI:18248"/>
    </ligandPart>
</feature>
<dbReference type="FunFam" id="1.10.630.10:FF:000042">
    <property type="entry name" value="Cytochrome P450"/>
    <property type="match status" value="1"/>
</dbReference>
<dbReference type="InterPro" id="IPR001128">
    <property type="entry name" value="Cyt_P450"/>
</dbReference>
<reference evidence="18" key="1">
    <citation type="submission" date="2025-04" db="UniProtKB">
        <authorList>
            <consortium name="RefSeq"/>
        </authorList>
    </citation>
    <scope>IDENTIFICATION</scope>
    <source>
        <tissue evidence="18">Whole insect</tissue>
    </source>
</reference>
<dbReference type="AlphaFoldDB" id="A0A6P7G205"/>
<keyword evidence="17" id="KW-1185">Reference proteome</keyword>
<evidence type="ECO:0000256" key="4">
    <source>
        <dbReference type="ARBA" id="ARBA00004406"/>
    </source>
</evidence>
<dbReference type="PANTHER" id="PTHR24292:SF54">
    <property type="entry name" value="CYP9F3-RELATED"/>
    <property type="match status" value="1"/>
</dbReference>
<keyword evidence="10 15" id="KW-0560">Oxidoreductase</keyword>
<evidence type="ECO:0000256" key="12">
    <source>
        <dbReference type="ARBA" id="ARBA00023033"/>
    </source>
</evidence>
<keyword evidence="11 14" id="KW-0408">Iron</keyword>
<dbReference type="GO" id="GO:0005789">
    <property type="term" value="C:endoplasmic reticulum membrane"/>
    <property type="evidence" value="ECO:0007669"/>
    <property type="project" value="UniProtKB-SubCell"/>
</dbReference>
<dbReference type="Gene3D" id="1.10.630.10">
    <property type="entry name" value="Cytochrome P450"/>
    <property type="match status" value="1"/>
</dbReference>
<evidence type="ECO:0000256" key="9">
    <source>
        <dbReference type="ARBA" id="ARBA00022848"/>
    </source>
</evidence>
<dbReference type="InterPro" id="IPR036396">
    <property type="entry name" value="Cyt_P450_sf"/>
</dbReference>
<comment type="cofactor">
    <cofactor evidence="1 14">
        <name>heme</name>
        <dbReference type="ChEBI" id="CHEBI:30413"/>
    </cofactor>
</comment>
<evidence type="ECO:0000256" key="5">
    <source>
        <dbReference type="ARBA" id="ARBA00010617"/>
    </source>
</evidence>
<comment type="function">
    <text evidence="2">May be involved in the metabolism of insect hormones and in the breakdown of synthetic insecticides.</text>
</comment>
<dbReference type="PRINTS" id="PR00385">
    <property type="entry name" value="P450"/>
</dbReference>
<evidence type="ECO:0000313" key="17">
    <source>
        <dbReference type="Proteomes" id="UP001652700"/>
    </source>
</evidence>
<dbReference type="PRINTS" id="PR00465">
    <property type="entry name" value="EP450IV"/>
</dbReference>
<dbReference type="EnsemblMetazoa" id="XM_028285246.2">
    <property type="protein sequence ID" value="XP_028141047.1"/>
    <property type="gene ID" value="LOC114335087"/>
</dbReference>
<evidence type="ECO:0000313" key="18">
    <source>
        <dbReference type="RefSeq" id="XP_028141047.1"/>
    </source>
</evidence>
<dbReference type="InterPro" id="IPR050476">
    <property type="entry name" value="Insect_CytP450_Detox"/>
</dbReference>
<comment type="similarity">
    <text evidence="5 15">Belongs to the cytochrome P450 family.</text>
</comment>
<evidence type="ECO:0000256" key="14">
    <source>
        <dbReference type="PIRSR" id="PIRSR602403-1"/>
    </source>
</evidence>
<dbReference type="GO" id="GO:0020037">
    <property type="term" value="F:heme binding"/>
    <property type="evidence" value="ECO:0007669"/>
    <property type="project" value="InterPro"/>
</dbReference>
<keyword evidence="7 14" id="KW-0479">Metal-binding</keyword>
<dbReference type="GO" id="GO:0016705">
    <property type="term" value="F:oxidoreductase activity, acting on paired donors, with incorporation or reduction of molecular oxygen"/>
    <property type="evidence" value="ECO:0007669"/>
    <property type="project" value="InterPro"/>
</dbReference>
<dbReference type="InterPro" id="IPR002403">
    <property type="entry name" value="Cyt_P450_E_grp-IV"/>
</dbReference>
<dbReference type="GO" id="GO:0004497">
    <property type="term" value="F:monooxygenase activity"/>
    <property type="evidence" value="ECO:0007669"/>
    <property type="project" value="UniProtKB-KW"/>
</dbReference>
<organism evidence="18">
    <name type="scientific">Diabrotica virgifera virgifera</name>
    <name type="common">western corn rootworm</name>
    <dbReference type="NCBI Taxonomy" id="50390"/>
    <lineage>
        <taxon>Eukaryota</taxon>
        <taxon>Metazoa</taxon>
        <taxon>Ecdysozoa</taxon>
        <taxon>Arthropoda</taxon>
        <taxon>Hexapoda</taxon>
        <taxon>Insecta</taxon>
        <taxon>Pterygota</taxon>
        <taxon>Neoptera</taxon>
        <taxon>Endopterygota</taxon>
        <taxon>Coleoptera</taxon>
        <taxon>Polyphaga</taxon>
        <taxon>Cucujiformia</taxon>
        <taxon>Chrysomeloidea</taxon>
        <taxon>Chrysomelidae</taxon>
        <taxon>Galerucinae</taxon>
        <taxon>Diabroticina</taxon>
        <taxon>Diabroticites</taxon>
        <taxon>Diabrotica</taxon>
    </lineage>
</organism>
<dbReference type="RefSeq" id="XP_028141047.1">
    <property type="nucleotide sequence ID" value="XM_028285246.1"/>
</dbReference>
<keyword evidence="13" id="KW-0472">Membrane</keyword>
<keyword evidence="12 15" id="KW-0503">Monooxygenase</keyword>
<accession>A0A6P7G205</accession>
<dbReference type="Pfam" id="PF00067">
    <property type="entry name" value="p450"/>
    <property type="match status" value="1"/>
</dbReference>
<name>A0A6P7G205_DIAVI</name>
<dbReference type="SUPFAM" id="SSF48264">
    <property type="entry name" value="Cytochrome P450"/>
    <property type="match status" value="1"/>
</dbReference>
<evidence type="ECO:0000256" key="6">
    <source>
        <dbReference type="ARBA" id="ARBA00022617"/>
    </source>
</evidence>
<dbReference type="KEGG" id="dvv:114335087"/>
<evidence type="ECO:0000256" key="2">
    <source>
        <dbReference type="ARBA" id="ARBA00003690"/>
    </source>
</evidence>
<evidence type="ECO:0000256" key="1">
    <source>
        <dbReference type="ARBA" id="ARBA00001971"/>
    </source>
</evidence>
<evidence type="ECO:0000256" key="10">
    <source>
        <dbReference type="ARBA" id="ARBA00023002"/>
    </source>
</evidence>
<keyword evidence="9" id="KW-0492">Microsome</keyword>
<keyword evidence="6 14" id="KW-0349">Heme</keyword>
<evidence type="ECO:0000313" key="16">
    <source>
        <dbReference type="EnsemblMetazoa" id="XP_028141047.1"/>
    </source>
</evidence>
<dbReference type="Proteomes" id="UP001652700">
    <property type="component" value="Unplaced"/>
</dbReference>
<dbReference type="InParanoid" id="A0A6P7G205"/>
<proteinExistence type="inferred from homology"/>
<gene>
    <name evidence="18" type="primary">LOC114335087</name>
</gene>
<dbReference type="InterPro" id="IPR017972">
    <property type="entry name" value="Cyt_P450_CS"/>
</dbReference>
<evidence type="ECO:0000256" key="15">
    <source>
        <dbReference type="RuleBase" id="RU000461"/>
    </source>
</evidence>
<dbReference type="GO" id="GO:0005506">
    <property type="term" value="F:iron ion binding"/>
    <property type="evidence" value="ECO:0007669"/>
    <property type="project" value="InterPro"/>
</dbReference>
<dbReference type="GeneID" id="114335087"/>
<evidence type="ECO:0000256" key="13">
    <source>
        <dbReference type="ARBA" id="ARBA00023136"/>
    </source>
</evidence>
<evidence type="ECO:0000256" key="8">
    <source>
        <dbReference type="ARBA" id="ARBA00022824"/>
    </source>
</evidence>
<dbReference type="CDD" id="cd11056">
    <property type="entry name" value="CYP6-like"/>
    <property type="match status" value="1"/>
</dbReference>
<evidence type="ECO:0000256" key="7">
    <source>
        <dbReference type="ARBA" id="ARBA00022723"/>
    </source>
</evidence>
<evidence type="ECO:0000256" key="3">
    <source>
        <dbReference type="ARBA" id="ARBA00004174"/>
    </source>
</evidence>
<dbReference type="PANTHER" id="PTHR24292">
    <property type="entry name" value="CYTOCHROME P450"/>
    <property type="match status" value="1"/>
</dbReference>